<protein>
    <submittedName>
        <fullName evidence="2">Uncharacterized protein</fullName>
    </submittedName>
</protein>
<dbReference type="InterPro" id="IPR044929">
    <property type="entry name" value="DNA/RNA_non-sp_Endonuclease_sf"/>
</dbReference>
<name>A0A7W7VD00_9PSEU</name>
<dbReference type="EMBL" id="JACHJQ010000002">
    <property type="protein sequence ID" value="MBB4905475.1"/>
    <property type="molecule type" value="Genomic_DNA"/>
</dbReference>
<dbReference type="Gene3D" id="3.40.570.10">
    <property type="entry name" value="Extracellular Endonuclease, subunit A"/>
    <property type="match status" value="1"/>
</dbReference>
<dbReference type="AlphaFoldDB" id="A0A7W7VD00"/>
<reference evidence="2 3" key="1">
    <citation type="submission" date="2020-08" db="EMBL/GenBank/DDBJ databases">
        <title>Genomic Encyclopedia of Type Strains, Phase III (KMG-III): the genomes of soil and plant-associated and newly described type strains.</title>
        <authorList>
            <person name="Whitman W."/>
        </authorList>
    </citation>
    <scope>NUCLEOTIDE SEQUENCE [LARGE SCALE GENOMIC DNA]</scope>
    <source>
        <strain evidence="2 3">CECT 8960</strain>
    </source>
</reference>
<keyword evidence="3" id="KW-1185">Reference proteome</keyword>
<accession>A0A7W7VD00</accession>
<feature type="region of interest" description="Disordered" evidence="1">
    <location>
        <begin position="1"/>
        <end position="59"/>
    </location>
</feature>
<sequence length="288" mass="29923">MKRTRPTSLEAEFLRAVKRQRAEDDENYSSPSQSVDSDDSGDSQSQSYDSESEDAPDPTLIVAGPRIQIAAVGGIANIRYLVDPAYTPAARPGAGGAQSTVVLGPGGYVSMNSDADRTAIPAILAAETDHPGHTFKAGHLLNAELGGSGSDPDNLIILTTAANNAQRAFDDPIKASIQTTLTHAYTAMNNMGLDVTTIGYGISLTITANASYWSNNPAHGGYAVPDGFTCTAAVVGEPVPAHLEAALTGLYGPTRVANHANLKATLNRHIANLQNEVAAANLGGTIVQ</sequence>
<dbReference type="RefSeq" id="WP_184809700.1">
    <property type="nucleotide sequence ID" value="NZ_JACHJQ010000002.1"/>
</dbReference>
<evidence type="ECO:0000256" key="1">
    <source>
        <dbReference type="SAM" id="MobiDB-lite"/>
    </source>
</evidence>
<dbReference type="Proteomes" id="UP000520767">
    <property type="component" value="Unassembled WGS sequence"/>
</dbReference>
<evidence type="ECO:0000313" key="3">
    <source>
        <dbReference type="Proteomes" id="UP000520767"/>
    </source>
</evidence>
<comment type="caution">
    <text evidence="2">The sequence shown here is derived from an EMBL/GenBank/DDBJ whole genome shotgun (WGS) entry which is preliminary data.</text>
</comment>
<organism evidence="2 3">
    <name type="scientific">Actinophytocola algeriensis</name>
    <dbReference type="NCBI Taxonomy" id="1768010"/>
    <lineage>
        <taxon>Bacteria</taxon>
        <taxon>Bacillati</taxon>
        <taxon>Actinomycetota</taxon>
        <taxon>Actinomycetes</taxon>
        <taxon>Pseudonocardiales</taxon>
        <taxon>Pseudonocardiaceae</taxon>
    </lineage>
</organism>
<proteinExistence type="predicted"/>
<gene>
    <name evidence="2" type="ORF">FHR82_001692</name>
</gene>
<evidence type="ECO:0000313" key="2">
    <source>
        <dbReference type="EMBL" id="MBB4905475.1"/>
    </source>
</evidence>